<dbReference type="PANTHER" id="PTHR43547:SF2">
    <property type="entry name" value="HYBRID SIGNAL TRANSDUCTION HISTIDINE KINASE C"/>
    <property type="match status" value="1"/>
</dbReference>
<evidence type="ECO:0000256" key="4">
    <source>
        <dbReference type="ARBA" id="ARBA00023015"/>
    </source>
</evidence>
<dbReference type="InterPro" id="IPR011047">
    <property type="entry name" value="Quinoprotein_ADH-like_sf"/>
</dbReference>
<dbReference type="SUPFAM" id="SSF46689">
    <property type="entry name" value="Homeodomain-like"/>
    <property type="match status" value="1"/>
</dbReference>
<dbReference type="PROSITE" id="PS50109">
    <property type="entry name" value="HIS_KIN"/>
    <property type="match status" value="1"/>
</dbReference>
<dbReference type="SMART" id="SM00388">
    <property type="entry name" value="HisKA"/>
    <property type="match status" value="1"/>
</dbReference>
<sequence>MLMVFLLKHDSANRERYFECGCNEMIKNFLFFYFISFGICFAQDIKFEHYNDTYGLSHNSVRHIVQDDEGFLWLGTFGGLNRFDGYQFKSYISNENAENSLLHDDITALEFNKRTQNLWVGTRKGLTLFEISKQKFTTFLPDSTDANSLPDEEIRAVYADKLNRVWVGTKTAGLYLLNTAEGEFKKVPLSGFEYVKEIFEDSNGNIWIGSFGEVGVAKIVLEPNGNIHEIKYYNLPIANSKEINPYINFIYEDAKGDLFAGTRNGLYKFIKERNAFENLYIEDPVTREQLGPYFLSIAQATNGKYWLGTLGGLLVCDALEDIPNGDFSWNYETLTDDTSLIDNLIYSLYFDASGVLWIGTEDGLDKYDPFVNEFKINRDISKFINGQAPRIRGFASTNDDKVIIATWHSGLFIHENDGVKPLGDIRENIASIYSEDGINFYCGLWNGKLLVYNYETGNKRVVDVGFENAPILTILKYEQTLAIGSFGEGVRFIDASSYTPKDIDPILPNYDVNKIKKYRDELWIASEAGVIAYNLKTRAIKKYEQITDTPEMPYDNVSDILIDEKNNTIWAATRLGLTRYDADRDRFSNQEIPKALTNKWVTDIVATPQGDLWLNQNNNSIAKYNIAQNTTKIYNVKSGNRLDIFSSNGFFNFNNENIYLAGKDGIIYFTPYEITENQYSPKPIITEFKVQNKEILPGTEIDGHIPLHQDINTGKTVELQYANRSFSIQFATPSFTNERLNKFKYKLEGFDKGWIETTSDVRTVQYTNLYPGDYIFKLRSSNSNGLWSETAEYHIEVNHPFWLSLKGLLLIFILLATLFYFIRKQVKIRIALKRELLLEKVKRERDEKLNNDKLRFFTNISHELRTPLTLILGPVKQILDINNQDEYLKSRANLIYQNANRLLRLVNQILDFRRAETGELKLRVRQSEILVSTKNIFNSFLEMAHAKSINLNLNVEEEQMICWIDMDKYKKVLYNLLSNAIKFTNNQGNVDLYLSYKGENNEFLFLEISDDGIGIPAESQEKIFSRFYQAENGQNNTTGTGIGLSLVKALVEIHKGTILVKSEPGKGSIFTIEIPVEKSAYKKEEVFDFVPNEVVNEELIPIRQIENSFQPSIRTTEPIIKHKILILDDNAELRKYIAEYLSPFYKVYEAENGKEGLEICKNEKPILCVADVMMPIMDGFEFVEALKADENTSHIAVILLTALAENENRIKGYKIGVDGYLVKPFDPSLLKTRIENIIKIYYDLKQKFSGDEDIDILKLANSQIDIDLITDIKELIDKNINNPKLTPGFISDAMAMSSSKIYRKIKQLTDVTPNELIRIIRLKKSVELLKTKNYNVSEVATMVGFNDPLYFSRCFKKQFGKSPSNFKK</sequence>
<dbReference type="SMART" id="SM00342">
    <property type="entry name" value="HTH_ARAC"/>
    <property type="match status" value="1"/>
</dbReference>
<dbReference type="PANTHER" id="PTHR43547">
    <property type="entry name" value="TWO-COMPONENT HISTIDINE KINASE"/>
    <property type="match status" value="1"/>
</dbReference>
<evidence type="ECO:0000313" key="12">
    <source>
        <dbReference type="EMBL" id="MFC4029061.1"/>
    </source>
</evidence>
<dbReference type="PROSITE" id="PS50110">
    <property type="entry name" value="RESPONSE_REGULATORY"/>
    <property type="match status" value="1"/>
</dbReference>
<feature type="domain" description="HTH araC/xylS-type" evidence="9">
    <location>
        <begin position="1270"/>
        <end position="1368"/>
    </location>
</feature>
<dbReference type="Gene3D" id="3.30.565.10">
    <property type="entry name" value="Histidine kinase-like ATPase, C-terminal domain"/>
    <property type="match status" value="1"/>
</dbReference>
<feature type="modified residue" description="4-aspartylphosphate" evidence="7">
    <location>
        <position position="1171"/>
    </location>
</feature>
<evidence type="ECO:0000256" key="7">
    <source>
        <dbReference type="PROSITE-ProRule" id="PRU00169"/>
    </source>
</evidence>
<comment type="caution">
    <text evidence="12">The sequence shown here is derived from an EMBL/GenBank/DDBJ whole genome shotgun (WGS) entry which is preliminary data.</text>
</comment>
<protein>
    <recommendedName>
        <fullName evidence="2">histidine kinase</fullName>
        <ecNumber evidence="2">2.7.13.3</ecNumber>
    </recommendedName>
</protein>
<dbReference type="InterPro" id="IPR009057">
    <property type="entry name" value="Homeodomain-like_sf"/>
</dbReference>
<feature type="domain" description="Histidine kinase" evidence="10">
    <location>
        <begin position="859"/>
        <end position="1078"/>
    </location>
</feature>
<evidence type="ECO:0000256" key="5">
    <source>
        <dbReference type="ARBA" id="ARBA00023125"/>
    </source>
</evidence>
<dbReference type="Gene3D" id="3.40.50.2300">
    <property type="match status" value="1"/>
</dbReference>
<keyword evidence="4" id="KW-0805">Transcription regulation</keyword>
<dbReference type="InterPro" id="IPR003661">
    <property type="entry name" value="HisK_dim/P_dom"/>
</dbReference>
<dbReference type="SUPFAM" id="SSF101898">
    <property type="entry name" value="NHL repeat"/>
    <property type="match status" value="1"/>
</dbReference>
<dbReference type="Proteomes" id="UP001595793">
    <property type="component" value="Unassembled WGS sequence"/>
</dbReference>
<feature type="domain" description="Response regulatory" evidence="11">
    <location>
        <begin position="1123"/>
        <end position="1238"/>
    </location>
</feature>
<dbReference type="Pfam" id="PF07494">
    <property type="entry name" value="Reg_prop"/>
    <property type="match status" value="3"/>
</dbReference>
<dbReference type="InterPro" id="IPR003594">
    <property type="entry name" value="HATPase_dom"/>
</dbReference>
<dbReference type="EMBL" id="JBHSAS010000012">
    <property type="protein sequence ID" value="MFC4029061.1"/>
    <property type="molecule type" value="Genomic_DNA"/>
</dbReference>
<dbReference type="Pfam" id="PF00072">
    <property type="entry name" value="Response_reg"/>
    <property type="match status" value="1"/>
</dbReference>
<dbReference type="Gene3D" id="2.130.10.10">
    <property type="entry name" value="YVTN repeat-like/Quinoprotein amine dehydrogenase"/>
    <property type="match status" value="3"/>
</dbReference>
<reference evidence="13" key="1">
    <citation type="journal article" date="2019" name="Int. J. Syst. Evol. Microbiol.">
        <title>The Global Catalogue of Microorganisms (GCM) 10K type strain sequencing project: providing services to taxonomists for standard genome sequencing and annotation.</title>
        <authorList>
            <consortium name="The Broad Institute Genomics Platform"/>
            <consortium name="The Broad Institute Genome Sequencing Center for Infectious Disease"/>
            <person name="Wu L."/>
            <person name="Ma J."/>
        </authorList>
    </citation>
    <scope>NUCLEOTIDE SEQUENCE [LARGE SCALE GENOMIC DNA]</scope>
    <source>
        <strain evidence="13">CECT 9128</strain>
    </source>
</reference>
<keyword evidence="3 7" id="KW-0597">Phosphoprotein</keyword>
<evidence type="ECO:0000256" key="3">
    <source>
        <dbReference type="ARBA" id="ARBA00022553"/>
    </source>
</evidence>
<dbReference type="InterPro" id="IPR001789">
    <property type="entry name" value="Sig_transdc_resp-reg_receiver"/>
</dbReference>
<dbReference type="InterPro" id="IPR036890">
    <property type="entry name" value="HATPase_C_sf"/>
</dbReference>
<dbReference type="Pfam" id="PF00512">
    <property type="entry name" value="HisKA"/>
    <property type="match status" value="1"/>
</dbReference>
<evidence type="ECO:0000256" key="6">
    <source>
        <dbReference type="ARBA" id="ARBA00023163"/>
    </source>
</evidence>
<keyword evidence="5" id="KW-0238">DNA-binding</keyword>
<evidence type="ECO:0000256" key="8">
    <source>
        <dbReference type="SAM" id="Phobius"/>
    </source>
</evidence>
<dbReference type="EC" id="2.7.13.3" evidence="2"/>
<dbReference type="PROSITE" id="PS00041">
    <property type="entry name" value="HTH_ARAC_FAMILY_1"/>
    <property type="match status" value="1"/>
</dbReference>
<evidence type="ECO:0000313" key="13">
    <source>
        <dbReference type="Proteomes" id="UP001595793"/>
    </source>
</evidence>
<dbReference type="SUPFAM" id="SSF50998">
    <property type="entry name" value="Quinoprotein alcohol dehydrogenase-like"/>
    <property type="match status" value="1"/>
</dbReference>
<dbReference type="Pfam" id="PF02518">
    <property type="entry name" value="HATPase_c"/>
    <property type="match status" value="1"/>
</dbReference>
<dbReference type="CDD" id="cd00082">
    <property type="entry name" value="HisKA"/>
    <property type="match status" value="1"/>
</dbReference>
<dbReference type="PROSITE" id="PS01124">
    <property type="entry name" value="HTH_ARAC_FAMILY_2"/>
    <property type="match status" value="1"/>
</dbReference>
<comment type="catalytic activity">
    <reaction evidence="1">
        <text>ATP + protein L-histidine = ADP + protein N-phospho-L-histidine.</text>
        <dbReference type="EC" id="2.7.13.3"/>
    </reaction>
</comment>
<dbReference type="InterPro" id="IPR005467">
    <property type="entry name" value="His_kinase_dom"/>
</dbReference>
<dbReference type="Pfam" id="PF07495">
    <property type="entry name" value="Y_Y_Y"/>
    <property type="match status" value="1"/>
</dbReference>
<dbReference type="InterPro" id="IPR018060">
    <property type="entry name" value="HTH_AraC"/>
</dbReference>
<evidence type="ECO:0000259" key="9">
    <source>
        <dbReference type="PROSITE" id="PS01124"/>
    </source>
</evidence>
<evidence type="ECO:0000256" key="1">
    <source>
        <dbReference type="ARBA" id="ARBA00000085"/>
    </source>
</evidence>
<dbReference type="SUPFAM" id="SSF52172">
    <property type="entry name" value="CheY-like"/>
    <property type="match status" value="1"/>
</dbReference>
<keyword evidence="8" id="KW-0472">Membrane</keyword>
<keyword evidence="6" id="KW-0804">Transcription</keyword>
<dbReference type="InterPro" id="IPR004358">
    <property type="entry name" value="Sig_transdc_His_kin-like_C"/>
</dbReference>
<keyword evidence="8" id="KW-0812">Transmembrane</keyword>
<dbReference type="Pfam" id="PF12833">
    <property type="entry name" value="HTH_18"/>
    <property type="match status" value="1"/>
</dbReference>
<keyword evidence="8" id="KW-1133">Transmembrane helix</keyword>
<dbReference type="SMART" id="SM00448">
    <property type="entry name" value="REC"/>
    <property type="match status" value="1"/>
</dbReference>
<name>A0ABV8HCE2_9FLAO</name>
<dbReference type="Gene3D" id="2.60.40.10">
    <property type="entry name" value="Immunoglobulins"/>
    <property type="match status" value="1"/>
</dbReference>
<dbReference type="InterPro" id="IPR036097">
    <property type="entry name" value="HisK_dim/P_sf"/>
</dbReference>
<dbReference type="PRINTS" id="PR00344">
    <property type="entry name" value="BCTRLSENSOR"/>
</dbReference>
<dbReference type="InterPro" id="IPR015943">
    <property type="entry name" value="WD40/YVTN_repeat-like_dom_sf"/>
</dbReference>
<evidence type="ECO:0000256" key="2">
    <source>
        <dbReference type="ARBA" id="ARBA00012438"/>
    </source>
</evidence>
<dbReference type="InterPro" id="IPR018062">
    <property type="entry name" value="HTH_AraC-typ_CS"/>
</dbReference>
<dbReference type="RefSeq" id="WP_290236772.1">
    <property type="nucleotide sequence ID" value="NZ_JAUFPZ010000002.1"/>
</dbReference>
<evidence type="ECO:0000259" key="11">
    <source>
        <dbReference type="PROSITE" id="PS50110"/>
    </source>
</evidence>
<organism evidence="12 13">
    <name type="scientific">Zunongwangia endophytica</name>
    <dbReference type="NCBI Taxonomy" id="1808945"/>
    <lineage>
        <taxon>Bacteria</taxon>
        <taxon>Pseudomonadati</taxon>
        <taxon>Bacteroidota</taxon>
        <taxon>Flavobacteriia</taxon>
        <taxon>Flavobacteriales</taxon>
        <taxon>Flavobacteriaceae</taxon>
        <taxon>Zunongwangia</taxon>
    </lineage>
</organism>
<dbReference type="InterPro" id="IPR011110">
    <property type="entry name" value="Reg_prop"/>
</dbReference>
<dbReference type="SMART" id="SM00387">
    <property type="entry name" value="HATPase_c"/>
    <property type="match status" value="1"/>
</dbReference>
<dbReference type="InterPro" id="IPR011123">
    <property type="entry name" value="Y_Y_Y"/>
</dbReference>
<feature type="transmembrane region" description="Helical" evidence="8">
    <location>
        <begin position="801"/>
        <end position="822"/>
    </location>
</feature>
<accession>A0ABV8HCE2</accession>
<gene>
    <name evidence="12" type="ORF">ACFOS1_16680</name>
</gene>
<dbReference type="Gene3D" id="1.10.287.130">
    <property type="match status" value="1"/>
</dbReference>
<dbReference type="SUPFAM" id="SSF47384">
    <property type="entry name" value="Homodimeric domain of signal transducing histidine kinase"/>
    <property type="match status" value="1"/>
</dbReference>
<proteinExistence type="predicted"/>
<dbReference type="Gene3D" id="1.10.10.60">
    <property type="entry name" value="Homeodomain-like"/>
    <property type="match status" value="1"/>
</dbReference>
<dbReference type="InterPro" id="IPR013783">
    <property type="entry name" value="Ig-like_fold"/>
</dbReference>
<evidence type="ECO:0000259" key="10">
    <source>
        <dbReference type="PROSITE" id="PS50109"/>
    </source>
</evidence>
<dbReference type="InterPro" id="IPR011006">
    <property type="entry name" value="CheY-like_superfamily"/>
</dbReference>
<keyword evidence="13" id="KW-1185">Reference proteome</keyword>
<dbReference type="SUPFAM" id="SSF55874">
    <property type="entry name" value="ATPase domain of HSP90 chaperone/DNA topoisomerase II/histidine kinase"/>
    <property type="match status" value="1"/>
</dbReference>